<dbReference type="AlphaFoldDB" id="A0A6A4GLB0"/>
<evidence type="ECO:0000256" key="11">
    <source>
        <dbReference type="ARBA" id="ARBA00068280"/>
    </source>
</evidence>
<dbReference type="InterPro" id="IPR014729">
    <property type="entry name" value="Rossmann-like_a/b/a_fold"/>
</dbReference>
<evidence type="ECO:0000256" key="6">
    <source>
        <dbReference type="ARBA" id="ARBA00022840"/>
    </source>
</evidence>
<dbReference type="OrthoDB" id="10264412at2759"/>
<comment type="catalytic activity">
    <reaction evidence="10">
        <text>tRNA(Ile) + L-isoleucine + ATP = L-isoleucyl-tRNA(Ile) + AMP + diphosphate</text>
        <dbReference type="Rhea" id="RHEA:11060"/>
        <dbReference type="Rhea" id="RHEA-COMP:9666"/>
        <dbReference type="Rhea" id="RHEA-COMP:9695"/>
        <dbReference type="ChEBI" id="CHEBI:30616"/>
        <dbReference type="ChEBI" id="CHEBI:33019"/>
        <dbReference type="ChEBI" id="CHEBI:58045"/>
        <dbReference type="ChEBI" id="CHEBI:78442"/>
        <dbReference type="ChEBI" id="CHEBI:78528"/>
        <dbReference type="ChEBI" id="CHEBI:456215"/>
        <dbReference type="EC" id="6.1.1.5"/>
    </reaction>
</comment>
<comment type="similarity">
    <text evidence="2 12">Belongs to the class-I aminoacyl-tRNA synthetase family.</text>
</comment>
<dbReference type="InterPro" id="IPR033708">
    <property type="entry name" value="Anticodon_Ile_BEm"/>
</dbReference>
<evidence type="ECO:0000256" key="2">
    <source>
        <dbReference type="ARBA" id="ARBA00005594"/>
    </source>
</evidence>
<feature type="domain" description="Aminoacyl-tRNA synthetase class Ia" evidence="13">
    <location>
        <begin position="56"/>
        <end position="698"/>
    </location>
</feature>
<dbReference type="InterPro" id="IPR023585">
    <property type="entry name" value="Ile-tRNA-ligase_type1"/>
</dbReference>
<evidence type="ECO:0000256" key="4">
    <source>
        <dbReference type="ARBA" id="ARBA00022598"/>
    </source>
</evidence>
<dbReference type="SUPFAM" id="SSF52374">
    <property type="entry name" value="Nucleotidylyl transferase"/>
    <property type="match status" value="1"/>
</dbReference>
<evidence type="ECO:0000256" key="8">
    <source>
        <dbReference type="ARBA" id="ARBA00023146"/>
    </source>
</evidence>
<evidence type="ECO:0000313" key="16">
    <source>
        <dbReference type="Proteomes" id="UP000799118"/>
    </source>
</evidence>
<accession>A0A6A4GLB0</accession>
<evidence type="ECO:0000256" key="7">
    <source>
        <dbReference type="ARBA" id="ARBA00022917"/>
    </source>
</evidence>
<dbReference type="InterPro" id="IPR002301">
    <property type="entry name" value="Ile-tRNA-ligase"/>
</dbReference>
<reference evidence="15" key="1">
    <citation type="journal article" date="2019" name="Environ. Microbiol.">
        <title>Fungal ecological strategies reflected in gene transcription - a case study of two litter decomposers.</title>
        <authorList>
            <person name="Barbi F."/>
            <person name="Kohler A."/>
            <person name="Barry K."/>
            <person name="Baskaran P."/>
            <person name="Daum C."/>
            <person name="Fauchery L."/>
            <person name="Ihrmark K."/>
            <person name="Kuo A."/>
            <person name="LaButti K."/>
            <person name="Lipzen A."/>
            <person name="Morin E."/>
            <person name="Grigoriev I.V."/>
            <person name="Henrissat B."/>
            <person name="Lindahl B."/>
            <person name="Martin F."/>
        </authorList>
    </citation>
    <scope>NUCLEOTIDE SEQUENCE</scope>
    <source>
        <strain evidence="15">JB14</strain>
    </source>
</reference>
<gene>
    <name evidence="15" type="ORF">BT96DRAFT_928415</name>
</gene>
<dbReference type="GO" id="GO:0002161">
    <property type="term" value="F:aminoacyl-tRNA deacylase activity"/>
    <property type="evidence" value="ECO:0007669"/>
    <property type="project" value="InterPro"/>
</dbReference>
<dbReference type="Gene3D" id="3.40.50.620">
    <property type="entry name" value="HUPs"/>
    <property type="match status" value="2"/>
</dbReference>
<evidence type="ECO:0000256" key="9">
    <source>
        <dbReference type="ARBA" id="ARBA00032665"/>
    </source>
</evidence>
<keyword evidence="8 12" id="KW-0030">Aminoacyl-tRNA synthetase</keyword>
<evidence type="ECO:0000256" key="3">
    <source>
        <dbReference type="ARBA" id="ARBA00013165"/>
    </source>
</evidence>
<dbReference type="InterPro" id="IPR002300">
    <property type="entry name" value="aa-tRNA-synth_Ia"/>
</dbReference>
<dbReference type="PRINTS" id="PR00984">
    <property type="entry name" value="TRNASYNTHILE"/>
</dbReference>
<keyword evidence="6 12" id="KW-0067">ATP-binding</keyword>
<organism evidence="15 16">
    <name type="scientific">Gymnopus androsaceus JB14</name>
    <dbReference type="NCBI Taxonomy" id="1447944"/>
    <lineage>
        <taxon>Eukaryota</taxon>
        <taxon>Fungi</taxon>
        <taxon>Dikarya</taxon>
        <taxon>Basidiomycota</taxon>
        <taxon>Agaricomycotina</taxon>
        <taxon>Agaricomycetes</taxon>
        <taxon>Agaricomycetidae</taxon>
        <taxon>Agaricales</taxon>
        <taxon>Marasmiineae</taxon>
        <taxon>Omphalotaceae</taxon>
        <taxon>Gymnopus</taxon>
    </lineage>
</organism>
<dbReference type="GO" id="GO:0004822">
    <property type="term" value="F:isoleucine-tRNA ligase activity"/>
    <property type="evidence" value="ECO:0007669"/>
    <property type="project" value="UniProtKB-EC"/>
</dbReference>
<evidence type="ECO:0000256" key="5">
    <source>
        <dbReference type="ARBA" id="ARBA00022741"/>
    </source>
</evidence>
<dbReference type="InterPro" id="IPR009080">
    <property type="entry name" value="tRNAsynth_Ia_anticodon-bd"/>
</dbReference>
<protein>
    <recommendedName>
        <fullName evidence="11">Isoleucine--tRNA ligase, mitochondrial</fullName>
        <ecNumber evidence="3">6.1.1.5</ecNumber>
    </recommendedName>
    <alternativeName>
        <fullName evidence="9">Isoleucyl-tRNA synthetase</fullName>
    </alternativeName>
</protein>
<evidence type="ECO:0000259" key="13">
    <source>
        <dbReference type="Pfam" id="PF00133"/>
    </source>
</evidence>
<dbReference type="PANTHER" id="PTHR42765:SF1">
    <property type="entry name" value="ISOLEUCINE--TRNA LIGASE, MITOCHONDRIAL"/>
    <property type="match status" value="1"/>
</dbReference>
<proteinExistence type="inferred from homology"/>
<dbReference type="InterPro" id="IPR009008">
    <property type="entry name" value="Val/Leu/Ile-tRNA-synth_edit"/>
</dbReference>
<dbReference type="GO" id="GO:0005739">
    <property type="term" value="C:mitochondrion"/>
    <property type="evidence" value="ECO:0007669"/>
    <property type="project" value="UniProtKB-SubCell"/>
</dbReference>
<evidence type="ECO:0000256" key="12">
    <source>
        <dbReference type="RuleBase" id="RU363035"/>
    </source>
</evidence>
<dbReference type="EC" id="6.1.1.5" evidence="3"/>
<dbReference type="CDD" id="cd07960">
    <property type="entry name" value="Anticodon_Ia_Ile_BEm"/>
    <property type="match status" value="1"/>
</dbReference>
<dbReference type="SUPFAM" id="SSF47323">
    <property type="entry name" value="Anticodon-binding domain of a subclass of class I aminoacyl-tRNA synthetases"/>
    <property type="match status" value="1"/>
</dbReference>
<dbReference type="Pfam" id="PF08264">
    <property type="entry name" value="Anticodon_1"/>
    <property type="match status" value="1"/>
</dbReference>
<dbReference type="NCBIfam" id="TIGR00392">
    <property type="entry name" value="ileS"/>
    <property type="match status" value="1"/>
</dbReference>
<keyword evidence="7 12" id="KW-0648">Protein biosynthesis</keyword>
<dbReference type="FunFam" id="3.40.50.620:FF:000111">
    <property type="entry name" value="Mitochondrial isoleucyl-tRNA synthetase"/>
    <property type="match status" value="1"/>
</dbReference>
<keyword evidence="5 12" id="KW-0547">Nucleotide-binding</keyword>
<dbReference type="InterPro" id="IPR013155">
    <property type="entry name" value="M/V/L/I-tRNA-synth_anticd-bd"/>
</dbReference>
<dbReference type="Gene3D" id="3.90.740.10">
    <property type="entry name" value="Valyl/Leucyl/Isoleucyl-tRNA synthetase, editing domain"/>
    <property type="match status" value="1"/>
</dbReference>
<dbReference type="InterPro" id="IPR050081">
    <property type="entry name" value="Ile-tRNA_ligase"/>
</dbReference>
<evidence type="ECO:0000256" key="1">
    <source>
        <dbReference type="ARBA" id="ARBA00004173"/>
    </source>
</evidence>
<dbReference type="Proteomes" id="UP000799118">
    <property type="component" value="Unassembled WGS sequence"/>
</dbReference>
<dbReference type="InterPro" id="IPR001412">
    <property type="entry name" value="aa-tRNA-synth_I_CS"/>
</dbReference>
<dbReference type="Gene3D" id="1.10.10.830">
    <property type="entry name" value="Ile-tRNA synthetase CP2 domain-like"/>
    <property type="match status" value="1"/>
</dbReference>
<sequence length="1007" mass="112701">MLRNAGARLSRAFSSVPLDNKAFSDTLFLPKTAFPLRPDPTKNEALYRSRTCEELYRWQRKNVNGPEFVFHDGPPYANGDLHMGHALNKILKDIINRFALLKGKKVHYIPGWDCHGLPIENKALQELKQDSANVPSSIIRATAHAVATREIASQKEQFRQFGIMADWDSNESTYRTLDHSYEMRQLRIFEQMVNNGLIHRRYRPVHYSPSSRSALAEAELVYKENHVSHSVFVAFDLDTQSVKSLLKDAKPEPIQLLVWTTTPWTLTANMGIAVHPDLDYNLLRRSDGSLAVIAQSRLEALQDVLGPTEVIAQLKGSNLTGLRYRPIFSSLCDSEPPAMRILSSSHVTSESGTGLVHCAPAHGDEDYKVFRSYGLISSGAESSSSSNEMICHVSEGLFSEKVADVVGPIAARTLIGQPVLEGGSRAVVELLKQAGKVLAVKRYSHKYPYDWKTDKPIIVTATSQWFANLDRIKGEAMDALKDVRFYPDQSRNRLESFIQSRSEWCISRQRVWGVPIPALINTKTGDALLNRESLHHIMSVLEDKGVDYWWEGPVDEFIPPGITDAADWQKSTDTMDVWFDSGTSWSMLDPASLEGRPFRADVCLEGSDQHRGWFQSQLLTAVGSANASEKPGSPYGMLITHGMVLDEKGKKMSKSLGNIMSPLTIVSGGSDKKKDPAYGADILRLWAASVEYKSDMSIGRTSLTQTAEAMRRLRNSARFMLGNIGDGNARKDMKVVERKDMGLMERFVMHELYMLEKTALKGYEEYDFAKVTTALVNFANVTLSSLYFDITKDCLYANSMQSVERRAVVTVLEKILHTTTSILAPILPHLAEEIHEHFYHSAAEPKTTTSFFENPWKPLDPEWEDPEAAKDMHSLLRVRKAVLGLLEKARGDKLVKSSLEAEVDIIVPNDCDVPLVDLLKREEEILKTLFIASDVSILDEGSLGSGTQSLEWVYTESFEIGDDMDALGLRVRPASLGKCPRCWTFTKPAEEATCARCAEVIHNEHLP</sequence>
<dbReference type="PANTHER" id="PTHR42765">
    <property type="entry name" value="SOLEUCYL-TRNA SYNTHETASE"/>
    <property type="match status" value="1"/>
</dbReference>
<dbReference type="SUPFAM" id="SSF50677">
    <property type="entry name" value="ValRS/IleRS/LeuRS editing domain"/>
    <property type="match status" value="1"/>
</dbReference>
<evidence type="ECO:0000313" key="15">
    <source>
        <dbReference type="EMBL" id="KAE9386150.1"/>
    </source>
</evidence>
<dbReference type="GO" id="GO:0006428">
    <property type="term" value="P:isoleucyl-tRNA aminoacylation"/>
    <property type="evidence" value="ECO:0007669"/>
    <property type="project" value="InterPro"/>
</dbReference>
<keyword evidence="16" id="KW-1185">Reference proteome</keyword>
<dbReference type="Gene3D" id="1.10.730.20">
    <property type="match status" value="1"/>
</dbReference>
<dbReference type="GO" id="GO:0005524">
    <property type="term" value="F:ATP binding"/>
    <property type="evidence" value="ECO:0007669"/>
    <property type="project" value="UniProtKB-KW"/>
</dbReference>
<dbReference type="PROSITE" id="PS00178">
    <property type="entry name" value="AA_TRNA_LIGASE_I"/>
    <property type="match status" value="1"/>
</dbReference>
<keyword evidence="4 12" id="KW-0436">Ligase</keyword>
<feature type="domain" description="Methionyl/Valyl/Leucyl/Isoleucyl-tRNA synthetase anticodon-binding" evidence="14">
    <location>
        <begin position="746"/>
        <end position="904"/>
    </location>
</feature>
<dbReference type="EMBL" id="ML769908">
    <property type="protein sequence ID" value="KAE9386150.1"/>
    <property type="molecule type" value="Genomic_DNA"/>
</dbReference>
<dbReference type="HAMAP" id="MF_02002">
    <property type="entry name" value="Ile_tRNA_synth_type1"/>
    <property type="match status" value="1"/>
</dbReference>
<name>A0A6A4GLB0_9AGAR</name>
<dbReference type="GO" id="GO:0032543">
    <property type="term" value="P:mitochondrial translation"/>
    <property type="evidence" value="ECO:0007669"/>
    <property type="project" value="TreeGrafter"/>
</dbReference>
<evidence type="ECO:0000256" key="10">
    <source>
        <dbReference type="ARBA" id="ARBA00048359"/>
    </source>
</evidence>
<dbReference type="Pfam" id="PF00133">
    <property type="entry name" value="tRNA-synt_1"/>
    <property type="match status" value="1"/>
</dbReference>
<evidence type="ECO:0000259" key="14">
    <source>
        <dbReference type="Pfam" id="PF08264"/>
    </source>
</evidence>
<dbReference type="GO" id="GO:0000049">
    <property type="term" value="F:tRNA binding"/>
    <property type="evidence" value="ECO:0007669"/>
    <property type="project" value="InterPro"/>
</dbReference>
<comment type="subcellular location">
    <subcellularLocation>
        <location evidence="1">Mitochondrion</location>
    </subcellularLocation>
</comment>